<keyword evidence="1" id="KW-0732">Signal</keyword>
<keyword evidence="3" id="KW-1185">Reference proteome</keyword>
<dbReference type="RefSeq" id="WP_381514667.1">
    <property type="nucleotide sequence ID" value="NZ_JBHUEL010000010.1"/>
</dbReference>
<feature type="chain" id="PRO_5045497729" description="Outer membrane assembly lipoprotein YfiO" evidence="1">
    <location>
        <begin position="19"/>
        <end position="715"/>
    </location>
</feature>
<dbReference type="EMBL" id="JBHUEL010000010">
    <property type="protein sequence ID" value="MFD1767361.1"/>
    <property type="molecule type" value="Genomic_DNA"/>
</dbReference>
<evidence type="ECO:0000313" key="2">
    <source>
        <dbReference type="EMBL" id="MFD1767361.1"/>
    </source>
</evidence>
<evidence type="ECO:0000313" key="3">
    <source>
        <dbReference type="Proteomes" id="UP001597215"/>
    </source>
</evidence>
<evidence type="ECO:0000256" key="1">
    <source>
        <dbReference type="SAM" id="SignalP"/>
    </source>
</evidence>
<protein>
    <recommendedName>
        <fullName evidence="4">Outer membrane assembly lipoprotein YfiO</fullName>
    </recommendedName>
</protein>
<reference evidence="3" key="1">
    <citation type="journal article" date="2019" name="Int. J. Syst. Evol. Microbiol.">
        <title>The Global Catalogue of Microorganisms (GCM) 10K type strain sequencing project: providing services to taxonomists for standard genome sequencing and annotation.</title>
        <authorList>
            <consortium name="The Broad Institute Genomics Platform"/>
            <consortium name="The Broad Institute Genome Sequencing Center for Infectious Disease"/>
            <person name="Wu L."/>
            <person name="Ma J."/>
        </authorList>
    </citation>
    <scope>NUCLEOTIDE SEQUENCE [LARGE SCALE GENOMIC DNA]</scope>
    <source>
        <strain evidence="3">CGMCC 1.12449</strain>
    </source>
</reference>
<name>A0ABW4MFD9_9SPHN</name>
<comment type="caution">
    <text evidence="2">The sequence shown here is derived from an EMBL/GenBank/DDBJ whole genome shotgun (WGS) entry which is preliminary data.</text>
</comment>
<gene>
    <name evidence="2" type="ORF">ACFSAG_10985</name>
</gene>
<evidence type="ECO:0008006" key="4">
    <source>
        <dbReference type="Google" id="ProtNLM"/>
    </source>
</evidence>
<sequence>MQLRSLALAALLAPLALAAPFAVSPAYASADSTCYPKWKVRQTDMNGCSSTALLSPGNDTRVNLLMLLHDRHGSVGVSNIPDYDSYYNERRRGDAQPFNFPYFAAKLAPGRKEEDDSALFESGTRCLSNDAGSAAFIAAVGLAKGLSGEERAVLAAARSAMKPQCSGGETNRALAEVAIRNVTSKTGKAFADYLIAAAAFYDGDFAAARAVLIGIGKTDNDWLAQASAYMLARVILNQATETAFGEYGDLKKEGGDRSLLAAAENAFRGYLKRWPDGAYAASARGLLRRVYWLSQERQKLLGEYIAQFAERDAGRRNISLVDLVQELDIKLFGELGPDDSSDPELLAVIVLREMRYYDEAELGDPNDGPISRQSIEALRGLYKGREDLFDYLLAAHAYYVDNNPAEVLRLIPAGETGNSYVGYSRQLLRAVALDAAGDAGARAALIAALNAGKLPFQRGTAELGLALHLERTKALDLVFAAGSPVRDPDIREILIRYAAGPSLLRVRSADRGAPAAERNVALYALLYKQLLRGRYADFLKDSALIPPNAKRIAPDDYETPRFSEVAVFNWAGSQQFACPSLRAVASTLAANPRDPRAQLCLGEFVRTNGMDPDYYGVTEYLDEPRDKDELGGASNPFPGTRFSRLDAYKAIIANPAAGPENRAYALHRAIRCYAPSGINGCDETDQPESVRKAWFQQLKREFPTSPWSKNLNLYW</sequence>
<dbReference type="Proteomes" id="UP001597215">
    <property type="component" value="Unassembled WGS sequence"/>
</dbReference>
<feature type="signal peptide" evidence="1">
    <location>
        <begin position="1"/>
        <end position="18"/>
    </location>
</feature>
<proteinExistence type="predicted"/>
<accession>A0ABW4MFD9</accession>
<organism evidence="2 3">
    <name type="scientific">Sphingorhabdus buctiana</name>
    <dbReference type="NCBI Taxonomy" id="1508805"/>
    <lineage>
        <taxon>Bacteria</taxon>
        <taxon>Pseudomonadati</taxon>
        <taxon>Pseudomonadota</taxon>
        <taxon>Alphaproteobacteria</taxon>
        <taxon>Sphingomonadales</taxon>
        <taxon>Sphingomonadaceae</taxon>
        <taxon>Sphingorhabdus</taxon>
    </lineage>
</organism>